<evidence type="ECO:0000256" key="7">
    <source>
        <dbReference type="SAM" id="Phobius"/>
    </source>
</evidence>
<evidence type="ECO:0000313" key="10">
    <source>
        <dbReference type="Proteomes" id="UP000503840"/>
    </source>
</evidence>
<dbReference type="InterPro" id="IPR050256">
    <property type="entry name" value="Glycosyltransferase_2"/>
</dbReference>
<dbReference type="PANTHER" id="PTHR48090:SF1">
    <property type="entry name" value="PROPHAGE BACTOPRENOL GLUCOSYL TRANSFERASE HOMOLOG"/>
    <property type="match status" value="1"/>
</dbReference>
<comment type="caution">
    <text evidence="9">The sequence shown here is derived from an EMBL/GenBank/DDBJ whole genome shotgun (WGS) entry which is preliminary data.</text>
</comment>
<dbReference type="Gene3D" id="3.90.550.10">
    <property type="entry name" value="Spore Coat Polysaccharide Biosynthesis Protein SpsA, Chain A"/>
    <property type="match status" value="1"/>
</dbReference>
<dbReference type="AlphaFoldDB" id="A0A7J0BF45"/>
<feature type="transmembrane region" description="Helical" evidence="7">
    <location>
        <begin position="246"/>
        <end position="267"/>
    </location>
</feature>
<keyword evidence="3 9" id="KW-0808">Transferase</keyword>
<evidence type="ECO:0000256" key="3">
    <source>
        <dbReference type="ARBA" id="ARBA00022679"/>
    </source>
</evidence>
<dbReference type="GO" id="GO:0016757">
    <property type="term" value="F:glycosyltransferase activity"/>
    <property type="evidence" value="ECO:0007669"/>
    <property type="project" value="UniProtKB-KW"/>
</dbReference>
<feature type="domain" description="Glycosyltransferase 2-like" evidence="8">
    <location>
        <begin position="24"/>
        <end position="183"/>
    </location>
</feature>
<dbReference type="Pfam" id="PF00535">
    <property type="entry name" value="Glycos_transf_2"/>
    <property type="match status" value="1"/>
</dbReference>
<protein>
    <submittedName>
        <fullName evidence="9">Glycosyl transferase</fullName>
    </submittedName>
</protein>
<evidence type="ECO:0000256" key="2">
    <source>
        <dbReference type="ARBA" id="ARBA00022676"/>
    </source>
</evidence>
<keyword evidence="2" id="KW-0328">Glycosyltransferase</keyword>
<dbReference type="SUPFAM" id="SSF53448">
    <property type="entry name" value="Nucleotide-diphospho-sugar transferases"/>
    <property type="match status" value="1"/>
</dbReference>
<dbReference type="PANTHER" id="PTHR48090">
    <property type="entry name" value="UNDECAPRENYL-PHOSPHATE 4-DEOXY-4-FORMAMIDO-L-ARABINOSE TRANSFERASE-RELATED"/>
    <property type="match status" value="1"/>
</dbReference>
<organism evidence="9 10">
    <name type="scientific">Desulfovibrio subterraneus</name>
    <dbReference type="NCBI Taxonomy" id="2718620"/>
    <lineage>
        <taxon>Bacteria</taxon>
        <taxon>Pseudomonadati</taxon>
        <taxon>Thermodesulfobacteriota</taxon>
        <taxon>Desulfovibrionia</taxon>
        <taxon>Desulfovibrionales</taxon>
        <taxon>Desulfovibrionaceae</taxon>
        <taxon>Desulfovibrio</taxon>
    </lineage>
</organism>
<dbReference type="Proteomes" id="UP000503840">
    <property type="component" value="Unassembled WGS sequence"/>
</dbReference>
<dbReference type="InterPro" id="IPR029044">
    <property type="entry name" value="Nucleotide-diphossugar_trans"/>
</dbReference>
<evidence type="ECO:0000256" key="6">
    <source>
        <dbReference type="ARBA" id="ARBA00023136"/>
    </source>
</evidence>
<dbReference type="CDD" id="cd04187">
    <property type="entry name" value="DPM1_like_bac"/>
    <property type="match status" value="1"/>
</dbReference>
<keyword evidence="6 7" id="KW-0472">Membrane</keyword>
<name>A0A7J0BF45_9BACT</name>
<sequence>MNVSTTTGLICTPPENRQNPSLLSLVIPMYNEKDGLDVLFGAIEALRIHLGVSIEVVCIDDGSADGTFEALTQRQEPYIRAFRLSRNFGKEVALSAGLDMCKGDVVVPIDADLQEPPDTIPRMLEEWRKGHDVVFAIRRTREHDTKAKRLSAGLFYKFFNMISESKIPENAGDFRMMDRAVVDVIRSMPERNRFMKGLLSWPGFSTASVYFDRPERHTGDSKWKPLGLVKLAIDGLTSFSIVPLRVASICGAAVSTMAFFFALYVVAKHLLVGDPVQGYASMITVIAFLGGMQLMALGVLGEYVGRIYIESKRRPLYIISQVHEKAER</sequence>
<evidence type="ECO:0000259" key="8">
    <source>
        <dbReference type="Pfam" id="PF00535"/>
    </source>
</evidence>
<keyword evidence="5 7" id="KW-1133">Transmembrane helix</keyword>
<evidence type="ECO:0000256" key="1">
    <source>
        <dbReference type="ARBA" id="ARBA00004141"/>
    </source>
</evidence>
<reference evidence="9 10" key="1">
    <citation type="submission" date="2020-05" db="EMBL/GenBank/DDBJ databases">
        <title>Draft genome sequence of Desulfovibrio sp. strain HN2T.</title>
        <authorList>
            <person name="Ueno A."/>
            <person name="Tamazawa S."/>
            <person name="Tamamura S."/>
            <person name="Murakami T."/>
            <person name="Kiyama T."/>
            <person name="Inomata H."/>
            <person name="Amano Y."/>
            <person name="Miyakawa K."/>
            <person name="Tamaki H."/>
            <person name="Naganuma T."/>
            <person name="Kaneko K."/>
        </authorList>
    </citation>
    <scope>NUCLEOTIDE SEQUENCE [LARGE SCALE GENOMIC DNA]</scope>
    <source>
        <strain evidence="9 10">HN2</strain>
    </source>
</reference>
<evidence type="ECO:0000256" key="4">
    <source>
        <dbReference type="ARBA" id="ARBA00022692"/>
    </source>
</evidence>
<dbReference type="InterPro" id="IPR001173">
    <property type="entry name" value="Glyco_trans_2-like"/>
</dbReference>
<evidence type="ECO:0000313" key="9">
    <source>
        <dbReference type="EMBL" id="GFM32317.1"/>
    </source>
</evidence>
<keyword evidence="4 7" id="KW-0812">Transmembrane</keyword>
<accession>A0A7J0BF45</accession>
<evidence type="ECO:0000256" key="5">
    <source>
        <dbReference type="ARBA" id="ARBA00022989"/>
    </source>
</evidence>
<dbReference type="EMBL" id="BLVO01000005">
    <property type="protein sequence ID" value="GFM32317.1"/>
    <property type="molecule type" value="Genomic_DNA"/>
</dbReference>
<feature type="transmembrane region" description="Helical" evidence="7">
    <location>
        <begin position="279"/>
        <end position="304"/>
    </location>
</feature>
<keyword evidence="10" id="KW-1185">Reference proteome</keyword>
<comment type="subcellular location">
    <subcellularLocation>
        <location evidence="1">Membrane</location>
        <topology evidence="1">Multi-pass membrane protein</topology>
    </subcellularLocation>
</comment>
<dbReference type="GO" id="GO:0005886">
    <property type="term" value="C:plasma membrane"/>
    <property type="evidence" value="ECO:0007669"/>
    <property type="project" value="TreeGrafter"/>
</dbReference>
<dbReference type="RefSeq" id="WP_174404027.1">
    <property type="nucleotide sequence ID" value="NZ_BLVO01000005.1"/>
</dbReference>
<gene>
    <name evidence="9" type="ORF">DSM101010T_06820</name>
</gene>
<proteinExistence type="predicted"/>